<comment type="subcellular location">
    <subcellularLocation>
        <location evidence="1 18">Mitochondrion inner membrane</location>
        <topology evidence="1 18">Multi-pass membrane protein</topology>
    </subcellularLocation>
</comment>
<keyword evidence="16 18" id="KW-0472">Membrane</keyword>
<keyword evidence="12 18" id="KW-0249">Electron transport</keyword>
<dbReference type="PANTHER" id="PTHR22888">
    <property type="entry name" value="CYTOCHROME C OXIDASE, SUBUNIT II"/>
    <property type="match status" value="1"/>
</dbReference>
<keyword evidence="23" id="KW-1185">Reference proteome</keyword>
<evidence type="ECO:0000259" key="21">
    <source>
        <dbReference type="PROSITE" id="PS50999"/>
    </source>
</evidence>
<evidence type="ECO:0000256" key="9">
    <source>
        <dbReference type="ARBA" id="ARBA00022792"/>
    </source>
</evidence>
<protein>
    <recommendedName>
        <fullName evidence="4 18">Cytochrome c oxidase subunit 2</fullName>
    </recommendedName>
</protein>
<dbReference type="InterPro" id="IPR008972">
    <property type="entry name" value="Cupredoxin"/>
</dbReference>
<keyword evidence="5 18" id="KW-0813">Transport</keyword>
<evidence type="ECO:0000256" key="12">
    <source>
        <dbReference type="ARBA" id="ARBA00022982"/>
    </source>
</evidence>
<evidence type="ECO:0000256" key="6">
    <source>
        <dbReference type="ARBA" id="ARBA00022660"/>
    </source>
</evidence>
<evidence type="ECO:0000256" key="16">
    <source>
        <dbReference type="ARBA" id="ARBA00023136"/>
    </source>
</evidence>
<comment type="catalytic activity">
    <reaction evidence="17">
        <text>4 Fe(II)-[cytochrome c] + O2 + 8 H(+)(in) = 4 Fe(III)-[cytochrome c] + 2 H2O + 4 H(+)(out)</text>
        <dbReference type="Rhea" id="RHEA:11436"/>
        <dbReference type="Rhea" id="RHEA-COMP:10350"/>
        <dbReference type="Rhea" id="RHEA-COMP:14399"/>
        <dbReference type="ChEBI" id="CHEBI:15377"/>
        <dbReference type="ChEBI" id="CHEBI:15378"/>
        <dbReference type="ChEBI" id="CHEBI:15379"/>
        <dbReference type="ChEBI" id="CHEBI:29033"/>
        <dbReference type="ChEBI" id="CHEBI:29034"/>
        <dbReference type="EC" id="7.1.1.9"/>
    </reaction>
    <physiologicalReaction direction="left-to-right" evidence="17">
        <dbReference type="Rhea" id="RHEA:11437"/>
    </physiologicalReaction>
</comment>
<keyword evidence="7 18" id="KW-0812">Transmembrane</keyword>
<evidence type="ECO:0000259" key="20">
    <source>
        <dbReference type="PROSITE" id="PS50857"/>
    </source>
</evidence>
<feature type="domain" description="Cytochrome oxidase subunit II transmembrane region profile" evidence="21">
    <location>
        <begin position="1"/>
        <end position="91"/>
    </location>
</feature>
<keyword evidence="8 18" id="KW-0479">Metal-binding</keyword>
<evidence type="ECO:0000256" key="8">
    <source>
        <dbReference type="ARBA" id="ARBA00022723"/>
    </source>
</evidence>
<dbReference type="InterPro" id="IPR036257">
    <property type="entry name" value="Cyt_c_oxidase_su2_TM_sf"/>
</dbReference>
<evidence type="ECO:0000313" key="23">
    <source>
        <dbReference type="Proteomes" id="UP000825002"/>
    </source>
</evidence>
<dbReference type="PROSITE" id="PS50857">
    <property type="entry name" value="COX2_CUA"/>
    <property type="match status" value="1"/>
</dbReference>
<dbReference type="Pfam" id="PF00116">
    <property type="entry name" value="COX2"/>
    <property type="match status" value="1"/>
</dbReference>
<sequence length="216" mass="25299">MMTWNSVAFHNSSTVLMDYVTFMYDYVMMFLFSIIFLVLYIMVVLILTFYPSFYFMENNELEFFWTMVPFFLLIFIVVPSMFSLYVLDSCFFCGLVVKVVGHQWYWSYFYGNSLMMTLDSYMSFDSFLRLVDVDNRLVVPNNFPLRFVCTSSDVIHSWTLPSCGVKMDAVPGRLNQFCFSFNRLGLYFGQCSEICGANHSFMPIVVESVSTDFFSN</sequence>
<reference evidence="22 23" key="1">
    <citation type="submission" date="2020-10" db="EMBL/GenBank/DDBJ databases">
        <authorList>
            <person name="Klimov P.B."/>
            <person name="Dyachkov S.M."/>
            <person name="Chetverikov P.E."/>
        </authorList>
    </citation>
    <scope>NUCLEOTIDE SEQUENCE [LARGE SCALE GENOMIC DNA]</scope>
    <source>
        <strain evidence="22">BMOC 18-1129-001#AD2665</strain>
        <tissue evidence="22">Entire mites</tissue>
    </source>
</reference>
<dbReference type="Pfam" id="PF02790">
    <property type="entry name" value="COX2_TM"/>
    <property type="match status" value="1"/>
</dbReference>
<evidence type="ECO:0000256" key="18">
    <source>
        <dbReference type="RuleBase" id="RU000457"/>
    </source>
</evidence>
<keyword evidence="11" id="KW-1278">Translocase</keyword>
<dbReference type="Proteomes" id="UP000825002">
    <property type="component" value="Unassembled WGS sequence"/>
</dbReference>
<name>A0ABQ7SDC9_9ACAR</name>
<evidence type="ECO:0000256" key="10">
    <source>
        <dbReference type="ARBA" id="ARBA00022842"/>
    </source>
</evidence>
<evidence type="ECO:0000256" key="4">
    <source>
        <dbReference type="ARBA" id="ARBA00015946"/>
    </source>
</evidence>
<comment type="subunit">
    <text evidence="3">Component of the cytochrome c oxidase (complex IV, CIV), a multisubunit enzyme composed of a catalytic core of 3 subunits and several supernumerary subunits. The complex exists as a monomer or a dimer and forms supercomplexes (SCs) in the inner mitochondrial membrane with ubiquinol-cytochrome c oxidoreductase (cytochrome b-c1 complex, complex III, CIII).</text>
</comment>
<organism evidence="22 23">
    <name type="scientific">Fragariocoptes setiger</name>
    <dbReference type="NCBI Taxonomy" id="1670756"/>
    <lineage>
        <taxon>Eukaryota</taxon>
        <taxon>Metazoa</taxon>
        <taxon>Ecdysozoa</taxon>
        <taxon>Arthropoda</taxon>
        <taxon>Chelicerata</taxon>
        <taxon>Arachnida</taxon>
        <taxon>Acari</taxon>
        <taxon>Acariformes</taxon>
        <taxon>Trombidiformes</taxon>
        <taxon>Prostigmata</taxon>
        <taxon>Eupodina</taxon>
        <taxon>Eriophyoidea</taxon>
        <taxon>Phytoptidae</taxon>
        <taxon>Fragariocoptes</taxon>
    </lineage>
</organism>
<evidence type="ECO:0000256" key="2">
    <source>
        <dbReference type="ARBA" id="ARBA00007866"/>
    </source>
</evidence>
<dbReference type="PROSITE" id="PS50999">
    <property type="entry name" value="COX2_TM"/>
    <property type="match status" value="1"/>
</dbReference>
<dbReference type="PRINTS" id="PR01166">
    <property type="entry name" value="CYCOXIDASEII"/>
</dbReference>
<evidence type="ECO:0000256" key="3">
    <source>
        <dbReference type="ARBA" id="ARBA00011164"/>
    </source>
</evidence>
<evidence type="ECO:0000313" key="22">
    <source>
        <dbReference type="EMBL" id="KAG9511421.1"/>
    </source>
</evidence>
<evidence type="ECO:0000256" key="11">
    <source>
        <dbReference type="ARBA" id="ARBA00022967"/>
    </source>
</evidence>
<evidence type="ECO:0000256" key="15">
    <source>
        <dbReference type="ARBA" id="ARBA00023128"/>
    </source>
</evidence>
<keyword evidence="14 18" id="KW-0186">Copper</keyword>
<feature type="transmembrane region" description="Helical" evidence="19">
    <location>
        <begin position="63"/>
        <end position="87"/>
    </location>
</feature>
<keyword evidence="10" id="KW-0460">Magnesium</keyword>
<comment type="cofactor">
    <cofactor evidence="18">
        <name>Cu cation</name>
        <dbReference type="ChEBI" id="CHEBI:23378"/>
    </cofactor>
    <text evidence="18">Binds a copper A center.</text>
</comment>
<dbReference type="InterPro" id="IPR045187">
    <property type="entry name" value="CcO_II"/>
</dbReference>
<dbReference type="InterPro" id="IPR011759">
    <property type="entry name" value="Cyt_c_oxidase_su2_TM_dom"/>
</dbReference>
<evidence type="ECO:0000256" key="19">
    <source>
        <dbReference type="SAM" id="Phobius"/>
    </source>
</evidence>
<feature type="domain" description="Cytochrome oxidase subunit II copper A binding" evidence="20">
    <location>
        <begin position="92"/>
        <end position="216"/>
    </location>
</feature>
<evidence type="ECO:0000256" key="1">
    <source>
        <dbReference type="ARBA" id="ARBA00004448"/>
    </source>
</evidence>
<comment type="caution">
    <text evidence="22">The sequence shown here is derived from an EMBL/GenBank/DDBJ whole genome shotgun (WGS) entry which is preliminary data.</text>
</comment>
<keyword evidence="13 19" id="KW-1133">Transmembrane helix</keyword>
<dbReference type="PROSITE" id="PS00078">
    <property type="entry name" value="COX2"/>
    <property type="match status" value="1"/>
</dbReference>
<evidence type="ECO:0000256" key="14">
    <source>
        <dbReference type="ARBA" id="ARBA00023008"/>
    </source>
</evidence>
<dbReference type="Gene3D" id="1.10.287.90">
    <property type="match status" value="1"/>
</dbReference>
<dbReference type="EMBL" id="JAIFTH010000002">
    <property type="protein sequence ID" value="KAG9511421.1"/>
    <property type="molecule type" value="Genomic_DNA"/>
</dbReference>
<gene>
    <name evidence="22" type="primary">COX2</name>
    <name evidence="22" type="ORF">GZH46_03139</name>
</gene>
<keyword evidence="9 18" id="KW-0999">Mitochondrion inner membrane</keyword>
<proteinExistence type="inferred from homology"/>
<dbReference type="PANTHER" id="PTHR22888:SF9">
    <property type="entry name" value="CYTOCHROME C OXIDASE SUBUNIT 2"/>
    <property type="match status" value="1"/>
</dbReference>
<geneLocation type="mitochondrion" evidence="22"/>
<dbReference type="InterPro" id="IPR001505">
    <property type="entry name" value="Copper_CuA"/>
</dbReference>
<keyword evidence="6 18" id="KW-0679">Respiratory chain</keyword>
<dbReference type="InterPro" id="IPR002429">
    <property type="entry name" value="CcO_II-like_C"/>
</dbReference>
<dbReference type="Gene3D" id="2.60.40.420">
    <property type="entry name" value="Cupredoxins - blue copper proteins"/>
    <property type="match status" value="1"/>
</dbReference>
<evidence type="ECO:0000256" key="5">
    <source>
        <dbReference type="ARBA" id="ARBA00022448"/>
    </source>
</evidence>
<dbReference type="SUPFAM" id="SSF49503">
    <property type="entry name" value="Cupredoxins"/>
    <property type="match status" value="1"/>
</dbReference>
<evidence type="ECO:0000256" key="13">
    <source>
        <dbReference type="ARBA" id="ARBA00022989"/>
    </source>
</evidence>
<evidence type="ECO:0000256" key="7">
    <source>
        <dbReference type="ARBA" id="ARBA00022692"/>
    </source>
</evidence>
<accession>A0ABQ7SDC9</accession>
<keyword evidence="15 18" id="KW-0496">Mitochondrion</keyword>
<evidence type="ECO:0000256" key="17">
    <source>
        <dbReference type="ARBA" id="ARBA00049512"/>
    </source>
</evidence>
<dbReference type="SUPFAM" id="SSF81464">
    <property type="entry name" value="Cytochrome c oxidase subunit II-like, transmembrane region"/>
    <property type="match status" value="1"/>
</dbReference>
<feature type="transmembrane region" description="Helical" evidence="19">
    <location>
        <begin position="26"/>
        <end position="51"/>
    </location>
</feature>
<comment type="function">
    <text evidence="18">Component of the cytochrome c oxidase, the last enzyme in the mitochondrial electron transport chain which drives oxidative phosphorylation. The respiratory chain contains 3 multisubunit complexes succinate dehydrogenase (complex II, CII), ubiquinol-cytochrome c oxidoreductase (cytochrome b-c1 complex, complex III, CIII) and cytochrome c oxidase (complex IV, CIV), that cooperate to transfer electrons derived from NADH and succinate to molecular oxygen, creating an electrochemical gradient over the inner membrane that drives transmembrane transport and the ATP synthase. Cytochrome c oxidase is the component of the respiratory chain that catalyzes the reduction of oxygen to water. Electrons originating from reduced cytochrome c in the intermembrane space (IMS) are transferred via the dinuclear copper A center (CU(A)) of subunit 2 and heme A of subunit 1 to the active site in subunit 1, a binuclear center (BNC) formed by heme A3 and copper B (CU(B)). The BNC reduces molecular oxygen to 2 water molecules using 4 electrons from cytochrome c in the IMS and 4 protons from the mitochondrial matrix.</text>
</comment>
<comment type="similarity">
    <text evidence="2 18">Belongs to the cytochrome c oxidase subunit 2 family.</text>
</comment>